<protein>
    <recommendedName>
        <fullName evidence="4">ABC-2 transporter permease</fullName>
    </recommendedName>
</protein>
<evidence type="ECO:0008006" key="4">
    <source>
        <dbReference type="Google" id="ProtNLM"/>
    </source>
</evidence>
<dbReference type="EMBL" id="JASKYM010000001">
    <property type="protein sequence ID" value="MDK2562614.1"/>
    <property type="molecule type" value="Genomic_DNA"/>
</dbReference>
<accession>A0ABT7E6R4</accession>
<comment type="caution">
    <text evidence="2">The sequence shown here is derived from an EMBL/GenBank/DDBJ whole genome shotgun (WGS) entry which is preliminary data.</text>
</comment>
<evidence type="ECO:0000313" key="3">
    <source>
        <dbReference type="Proteomes" id="UP001301012"/>
    </source>
</evidence>
<sequence length="119" mass="13162">MKSFSKIKSLSKKQFKSNLKLPVIFTVISLILSSIDNATENGSLIAGLLLIVVSIYSANLYLNIVKYNEVKDINIPGNKFLRAIGFSFLNTILIFGVTTVLLFVSAIISNDNIITFLFL</sequence>
<feature type="transmembrane region" description="Helical" evidence="1">
    <location>
        <begin position="21"/>
        <end position="38"/>
    </location>
</feature>
<organism evidence="2 3">
    <name type="scientific">Romboutsia sedimentorum</name>
    <dbReference type="NCBI Taxonomy" id="1368474"/>
    <lineage>
        <taxon>Bacteria</taxon>
        <taxon>Bacillati</taxon>
        <taxon>Bacillota</taxon>
        <taxon>Clostridia</taxon>
        <taxon>Peptostreptococcales</taxon>
        <taxon>Peptostreptococcaceae</taxon>
        <taxon>Romboutsia</taxon>
    </lineage>
</organism>
<keyword evidence="1" id="KW-1133">Transmembrane helix</keyword>
<gene>
    <name evidence="2" type="ORF">QOZ84_03555</name>
</gene>
<reference evidence="2 3" key="1">
    <citation type="submission" date="2023-05" db="EMBL/GenBank/DDBJ databases">
        <title>Rombocin, a short stable natural nisin variant, displays selective antimicrobial activity against Listeria monocytogenes and employs dual mode of action to kill target bacterial strains.</title>
        <authorList>
            <person name="Wambui J."/>
            <person name="Stephan R."/>
            <person name="Kuipers O.P."/>
        </authorList>
    </citation>
    <scope>NUCLEOTIDE SEQUENCE [LARGE SCALE GENOMIC DNA]</scope>
    <source>
        <strain evidence="2 3">RC002</strain>
    </source>
</reference>
<evidence type="ECO:0000256" key="1">
    <source>
        <dbReference type="SAM" id="Phobius"/>
    </source>
</evidence>
<keyword evidence="1" id="KW-0472">Membrane</keyword>
<feature type="transmembrane region" description="Helical" evidence="1">
    <location>
        <begin position="83"/>
        <end position="108"/>
    </location>
</feature>
<dbReference type="Proteomes" id="UP001301012">
    <property type="component" value="Unassembled WGS sequence"/>
</dbReference>
<keyword evidence="1" id="KW-0812">Transmembrane</keyword>
<name>A0ABT7E6R4_9FIRM</name>
<evidence type="ECO:0000313" key="2">
    <source>
        <dbReference type="EMBL" id="MDK2562614.1"/>
    </source>
</evidence>
<dbReference type="RefSeq" id="WP_284131581.1">
    <property type="nucleotide sequence ID" value="NZ_JASKYM010000001.1"/>
</dbReference>
<keyword evidence="3" id="KW-1185">Reference proteome</keyword>
<proteinExistence type="predicted"/>
<feature type="transmembrane region" description="Helical" evidence="1">
    <location>
        <begin position="44"/>
        <end position="62"/>
    </location>
</feature>